<dbReference type="RefSeq" id="XP_055867358.1">
    <property type="nucleotide sequence ID" value="XM_056011383.1"/>
</dbReference>
<sequence>MADKGSSSSGSENGDSRISSLSSASEEERLRRLFNSCDGDGDGYLDGEDLTFMCQMLNMADSVDEVRQQLGLTDSSKISFDDFLRCRTRVMLESTIQQTQHVVFNKMASSSSPAVLSGEDTGIESDTSCMVGNISANKLTSWPTLSSDSLGALSYSKPESADYDSGARDMSPEPLTMSLTQLMETHDPYSFKQLREVGADSLLDIANRLHAAALTSLKGEIFELKNHIVRLATEQSMLDGCHTHRHIPTDNKLGPADFEDRLEELTSRYEERIIELHSVIAELRKKVERHQINVIREEDEYEESDQGQSVDGESSKDENHEINQEFSRVVSEIQSTMANKPLPTGQCSDGLMGISYTAEETEDKKEDKLQLEEDGNNVDSPPKLPPRMMRPNSLTKSTSMVLDPQLKAELSVLRTDNEELRRQTCNLEIELGQMSEQMGTCMKEKENLMKKVLELQHKLQAYTTSSPSHSRVVTPTKQSSTPPPLIDRRSVEPDVYPVAKMAELKKLKTCVSDMQVLGSEVTTLGVQSTPTAEHLVQSLNDGSSVAELLKSMSRGGSTNVGEAVVKEFEVELERRQAKIDHLKAQNDVLTATLEESKSHAERLSVLIGKYESNNTALQLAAVFSDHCMEAQDVLTALLDTEMGVLLANCRAAGLGGLVETDDDQEEVTAILQRAHHARRRAEGVARHLLTRLDRNNSNHVTLAACHPWEDVSTNSRTASTSSTSSSNDADFSKADEVKLRDHIQQLKSERAAVRTTVMELESIHVDPITSEPRKRIEAQRLDLENAVLVQELMAVKEEKAELKARSYLLEKEKKALELRLSGKETQEQAYRVQIDYLKGELSYHDPTLTCPSTTVPDHPYITELKSRNSCELLQELNLSLDRERTLKNRISELMSTLEKISRNSESRHKQSAEFVNDLKRANSALIAAFDKAKKKYQGRLKKMEVQLKSVCDKYESDTSALRQRLKVETRPQPNETSL</sequence>
<accession>A0A9W2YX64</accession>
<feature type="coiled-coil region" evidence="2">
    <location>
        <begin position="565"/>
        <end position="592"/>
    </location>
</feature>
<dbReference type="InterPro" id="IPR040171">
    <property type="entry name" value="USBP1-like"/>
</dbReference>
<dbReference type="InterPro" id="IPR011992">
    <property type="entry name" value="EF-hand-dom_pair"/>
</dbReference>
<feature type="compositionally biased region" description="Low complexity" evidence="3">
    <location>
        <begin position="712"/>
        <end position="729"/>
    </location>
</feature>
<evidence type="ECO:0000256" key="3">
    <source>
        <dbReference type="SAM" id="MobiDB-lite"/>
    </source>
</evidence>
<evidence type="ECO:0000259" key="4">
    <source>
        <dbReference type="PROSITE" id="PS50222"/>
    </source>
</evidence>
<dbReference type="Pfam" id="PF13499">
    <property type="entry name" value="EF-hand_7"/>
    <property type="match status" value="1"/>
</dbReference>
<keyword evidence="1" id="KW-0106">Calcium</keyword>
<dbReference type="PANTHER" id="PTHR23347">
    <property type="entry name" value="COLORECTAL MUTANT CANCER PROTEIN MCC PROTEIN -RELATED"/>
    <property type="match status" value="1"/>
</dbReference>
<feature type="region of interest" description="Disordered" evidence="3">
    <location>
        <begin position="712"/>
        <end position="733"/>
    </location>
</feature>
<feature type="coiled-coil region" evidence="2">
    <location>
        <begin position="743"/>
        <end position="819"/>
    </location>
</feature>
<protein>
    <submittedName>
        <fullName evidence="6 7">Colorectal mutant cancer protein-like</fullName>
    </submittedName>
</protein>
<dbReference type="PANTHER" id="PTHR23347:SF6">
    <property type="entry name" value="FI17904P1"/>
    <property type="match status" value="1"/>
</dbReference>
<evidence type="ECO:0000313" key="6">
    <source>
        <dbReference type="RefSeq" id="XP_055867353.1"/>
    </source>
</evidence>
<feature type="region of interest" description="Disordered" evidence="3">
    <location>
        <begin position="297"/>
        <end position="321"/>
    </location>
</feature>
<feature type="region of interest" description="Disordered" evidence="3">
    <location>
        <begin position="1"/>
        <end position="24"/>
    </location>
</feature>
<gene>
    <name evidence="6 7 8 9 10 11" type="primary">LOC106071713</name>
</gene>
<evidence type="ECO:0000313" key="10">
    <source>
        <dbReference type="RefSeq" id="XP_055867358.1"/>
    </source>
</evidence>
<dbReference type="AlphaFoldDB" id="A0A9W2YX64"/>
<dbReference type="RefSeq" id="XP_055867356.1">
    <property type="nucleotide sequence ID" value="XM_056011381.1"/>
</dbReference>
<feature type="domain" description="EF-hand" evidence="4">
    <location>
        <begin position="25"/>
        <end position="60"/>
    </location>
</feature>
<keyword evidence="2" id="KW-0175">Coiled coil</keyword>
<feature type="compositionally biased region" description="Polar residues" evidence="3">
    <location>
        <begin position="462"/>
        <end position="480"/>
    </location>
</feature>
<feature type="region of interest" description="Disordered" evidence="3">
    <location>
        <begin position="462"/>
        <end position="489"/>
    </location>
</feature>
<dbReference type="SUPFAM" id="SSF47473">
    <property type="entry name" value="EF-hand"/>
    <property type="match status" value="1"/>
</dbReference>
<dbReference type="RefSeq" id="XP_055867359.1">
    <property type="nucleotide sequence ID" value="XM_056011384.1"/>
</dbReference>
<dbReference type="GO" id="GO:0005509">
    <property type="term" value="F:calcium ion binding"/>
    <property type="evidence" value="ECO:0007669"/>
    <property type="project" value="InterPro"/>
</dbReference>
<feature type="region of interest" description="Disordered" evidence="3">
    <location>
        <begin position="359"/>
        <end position="388"/>
    </location>
</feature>
<dbReference type="OMA" id="EESRGQC"/>
<evidence type="ECO:0000313" key="7">
    <source>
        <dbReference type="RefSeq" id="XP_055867354.1"/>
    </source>
</evidence>
<dbReference type="PROSITE" id="PS00018">
    <property type="entry name" value="EF_HAND_1"/>
    <property type="match status" value="1"/>
</dbReference>
<evidence type="ECO:0000313" key="8">
    <source>
        <dbReference type="RefSeq" id="XP_055867356.1"/>
    </source>
</evidence>
<keyword evidence="5" id="KW-1185">Reference proteome</keyword>
<organism evidence="5 8">
    <name type="scientific">Biomphalaria glabrata</name>
    <name type="common">Bloodfluke planorb</name>
    <name type="synonym">Freshwater snail</name>
    <dbReference type="NCBI Taxonomy" id="6526"/>
    <lineage>
        <taxon>Eukaryota</taxon>
        <taxon>Metazoa</taxon>
        <taxon>Spiralia</taxon>
        <taxon>Lophotrochozoa</taxon>
        <taxon>Mollusca</taxon>
        <taxon>Gastropoda</taxon>
        <taxon>Heterobranchia</taxon>
        <taxon>Euthyneura</taxon>
        <taxon>Panpulmonata</taxon>
        <taxon>Hygrophila</taxon>
        <taxon>Lymnaeoidea</taxon>
        <taxon>Planorbidae</taxon>
        <taxon>Biomphalaria</taxon>
    </lineage>
</organism>
<evidence type="ECO:0000313" key="11">
    <source>
        <dbReference type="RefSeq" id="XP_055867359.1"/>
    </source>
</evidence>
<evidence type="ECO:0000313" key="5">
    <source>
        <dbReference type="Proteomes" id="UP001165740"/>
    </source>
</evidence>
<feature type="coiled-coil region" evidence="2">
    <location>
        <begin position="883"/>
        <end position="935"/>
    </location>
</feature>
<dbReference type="RefSeq" id="XP_055867357.1">
    <property type="nucleotide sequence ID" value="XM_056011382.1"/>
</dbReference>
<dbReference type="InterPro" id="IPR019536">
    <property type="entry name" value="USHBP1_PDZ-bd"/>
</dbReference>
<dbReference type="OrthoDB" id="6256369at2759"/>
<dbReference type="PROSITE" id="PS50222">
    <property type="entry name" value="EF_HAND_2"/>
    <property type="match status" value="1"/>
</dbReference>
<dbReference type="Pfam" id="PF10506">
    <property type="entry name" value="USHBP1_PDZ-bd"/>
    <property type="match status" value="2"/>
</dbReference>
<dbReference type="Proteomes" id="UP001165740">
    <property type="component" value="Chromosome 14"/>
</dbReference>
<dbReference type="Gene3D" id="1.10.238.10">
    <property type="entry name" value="EF-hand"/>
    <property type="match status" value="1"/>
</dbReference>
<evidence type="ECO:0000313" key="9">
    <source>
        <dbReference type="RefSeq" id="XP_055867357.1"/>
    </source>
</evidence>
<evidence type="ECO:0000256" key="1">
    <source>
        <dbReference type="ARBA" id="ARBA00022837"/>
    </source>
</evidence>
<proteinExistence type="predicted"/>
<dbReference type="RefSeq" id="XP_055867353.1">
    <property type="nucleotide sequence ID" value="XM_056011378.1"/>
</dbReference>
<dbReference type="RefSeq" id="XP_055867354.1">
    <property type="nucleotide sequence ID" value="XM_056011379.1"/>
</dbReference>
<evidence type="ECO:0000256" key="2">
    <source>
        <dbReference type="SAM" id="Coils"/>
    </source>
</evidence>
<name>A0A9W2YX64_BIOGL</name>
<feature type="compositionally biased region" description="Basic and acidic residues" evidence="3">
    <location>
        <begin position="362"/>
        <end position="371"/>
    </location>
</feature>
<reference evidence="6 7" key="1">
    <citation type="submission" date="2025-04" db="UniProtKB">
        <authorList>
            <consortium name="RefSeq"/>
        </authorList>
    </citation>
    <scope>IDENTIFICATION</scope>
</reference>
<dbReference type="InterPro" id="IPR002048">
    <property type="entry name" value="EF_hand_dom"/>
</dbReference>
<dbReference type="InterPro" id="IPR018247">
    <property type="entry name" value="EF_Hand_1_Ca_BS"/>
</dbReference>
<dbReference type="GeneID" id="106071713"/>